<protein>
    <submittedName>
        <fullName evidence="1">Uncharacterized protein</fullName>
    </submittedName>
</protein>
<evidence type="ECO:0000313" key="2">
    <source>
        <dbReference type="Proteomes" id="UP000285305"/>
    </source>
</evidence>
<proteinExistence type="predicted"/>
<gene>
    <name evidence="1" type="ORF">DW853_15890</name>
</gene>
<organism evidence="1 2">
    <name type="scientific">Bacteroides stercoris</name>
    <dbReference type="NCBI Taxonomy" id="46506"/>
    <lineage>
        <taxon>Bacteria</taxon>
        <taxon>Pseudomonadati</taxon>
        <taxon>Bacteroidota</taxon>
        <taxon>Bacteroidia</taxon>
        <taxon>Bacteroidales</taxon>
        <taxon>Bacteroidaceae</taxon>
        <taxon>Bacteroides</taxon>
    </lineage>
</organism>
<accession>A0A413ZLJ8</accession>
<sequence length="282" mass="32766">MKYGVVNNFSFQYSEEEYSLLDYIYPVAQEYAPDFDYNEDTGESYIAVSQALDIFKGRYNARKLRHKFTVEEYMQDKELQGYLQALDLDSEKFWYLLLFCYDYSWGICMKGIEINKFPVEYIRDFVDAIYSNYTGSGMLGASFNEPISLTLKIGRKNIVIDNNNAIACIAKFCDDGLENNDLTDLSNGYFVDLTRRSSDSVSVLAYYFSKMIISAFDHQEHLKDKRKKGANLSDKEKMVIAHSLYLTGIVSNKSVRESDEYLKAILKRYKNTEIKKLNSFYL</sequence>
<reference evidence="1 2" key="1">
    <citation type="submission" date="2018-08" db="EMBL/GenBank/DDBJ databases">
        <title>A genome reference for cultivated species of the human gut microbiota.</title>
        <authorList>
            <person name="Zou Y."/>
            <person name="Xue W."/>
            <person name="Luo G."/>
        </authorList>
    </citation>
    <scope>NUCLEOTIDE SEQUENCE [LARGE SCALE GENOMIC DNA]</scope>
    <source>
        <strain evidence="1 2">AM36-9BH</strain>
    </source>
</reference>
<dbReference type="Proteomes" id="UP000285305">
    <property type="component" value="Unassembled WGS sequence"/>
</dbReference>
<name>A0A413ZLJ8_BACSE</name>
<evidence type="ECO:0000313" key="1">
    <source>
        <dbReference type="EMBL" id="RHC25699.1"/>
    </source>
</evidence>
<dbReference type="EMBL" id="QSHQ01000049">
    <property type="protein sequence ID" value="RHC25699.1"/>
    <property type="molecule type" value="Genomic_DNA"/>
</dbReference>
<comment type="caution">
    <text evidence="1">The sequence shown here is derived from an EMBL/GenBank/DDBJ whole genome shotgun (WGS) entry which is preliminary data.</text>
</comment>
<dbReference type="AlphaFoldDB" id="A0A413ZLJ8"/>